<reference evidence="3" key="1">
    <citation type="journal article" date="2019" name="Int. J. Syst. Evol. Microbiol.">
        <title>The Global Catalogue of Microorganisms (GCM) 10K type strain sequencing project: providing services to taxonomists for standard genome sequencing and annotation.</title>
        <authorList>
            <consortium name="The Broad Institute Genomics Platform"/>
            <consortium name="The Broad Institute Genome Sequencing Center for Infectious Disease"/>
            <person name="Wu L."/>
            <person name="Ma J."/>
        </authorList>
    </citation>
    <scope>NUCLEOTIDE SEQUENCE [LARGE SCALE GENOMIC DNA]</scope>
    <source>
        <strain evidence="3">KCTC 15012</strain>
    </source>
</reference>
<dbReference type="InterPro" id="IPR036038">
    <property type="entry name" value="Aminotransferase-like"/>
</dbReference>
<comment type="caution">
    <text evidence="2">The sequence shown here is derived from an EMBL/GenBank/DDBJ whole genome shotgun (WGS) entry which is preliminary data.</text>
</comment>
<dbReference type="EMBL" id="JBHUIY010000001">
    <property type="protein sequence ID" value="MFD2232315.1"/>
    <property type="molecule type" value="Genomic_DNA"/>
</dbReference>
<keyword evidence="3" id="KW-1185">Reference proteome</keyword>
<dbReference type="NCBIfam" id="NF006734">
    <property type="entry name" value="PRK09266.1"/>
    <property type="match status" value="1"/>
</dbReference>
<dbReference type="PANTHER" id="PTHR42743:SF2">
    <property type="entry name" value="AMINODEOXYCHORISMATE LYASE"/>
    <property type="match status" value="1"/>
</dbReference>
<dbReference type="RefSeq" id="WP_377313524.1">
    <property type="nucleotide sequence ID" value="NZ_JBHUIY010000001.1"/>
</dbReference>
<comment type="similarity">
    <text evidence="1">Belongs to the class-IV pyridoxal-phosphate-dependent aminotransferase family.</text>
</comment>
<dbReference type="InterPro" id="IPR043132">
    <property type="entry name" value="BCAT-like_C"/>
</dbReference>
<sequence>MSENVQFQTHLDGRPATAIDLAPLAFAGFAHFTAMQVRAGCVRGLDLHLARLRSASRVFFGSALPDDQVCAYLRSALADGPADLSLTATMFSRTGEFTPTGLANDPAVLVRTGPAATGPAGPLRLMAVAHQRLLPTIKHVGESAKTLYLRQAVHAGFDDSAFIDSEGRLSEATIWNLAFWDGEAVIWPEATMLPGITMAIVRRQLQRLGVPQRQQPITLEGLKGMAGAAVMNSWTPGVSVSRIGAQDLPMSSRFLDILHQAYREEPPENF</sequence>
<dbReference type="Pfam" id="PF01063">
    <property type="entry name" value="Aminotran_4"/>
    <property type="match status" value="1"/>
</dbReference>
<dbReference type="SUPFAM" id="SSF56752">
    <property type="entry name" value="D-aminoacid aminotransferase-like PLP-dependent enzymes"/>
    <property type="match status" value="1"/>
</dbReference>
<dbReference type="Proteomes" id="UP001597296">
    <property type="component" value="Unassembled WGS sequence"/>
</dbReference>
<dbReference type="PANTHER" id="PTHR42743">
    <property type="entry name" value="AMINO-ACID AMINOTRANSFERASE"/>
    <property type="match status" value="1"/>
</dbReference>
<dbReference type="Gene3D" id="3.20.10.10">
    <property type="entry name" value="D-amino Acid Aminotransferase, subunit A, domain 2"/>
    <property type="match status" value="1"/>
</dbReference>
<dbReference type="InterPro" id="IPR001544">
    <property type="entry name" value="Aminotrans_IV"/>
</dbReference>
<protein>
    <submittedName>
        <fullName evidence="2">Aminotransferase class IV family protein</fullName>
    </submittedName>
</protein>
<evidence type="ECO:0000313" key="2">
    <source>
        <dbReference type="EMBL" id="MFD2232315.1"/>
    </source>
</evidence>
<accession>A0ABW5C8I2</accession>
<proteinExistence type="inferred from homology"/>
<organism evidence="2 3">
    <name type="scientific">Phaeospirillum tilakii</name>
    <dbReference type="NCBI Taxonomy" id="741673"/>
    <lineage>
        <taxon>Bacteria</taxon>
        <taxon>Pseudomonadati</taxon>
        <taxon>Pseudomonadota</taxon>
        <taxon>Alphaproteobacteria</taxon>
        <taxon>Rhodospirillales</taxon>
        <taxon>Rhodospirillaceae</taxon>
        <taxon>Phaeospirillum</taxon>
    </lineage>
</organism>
<keyword evidence="2" id="KW-0032">Aminotransferase</keyword>
<evidence type="ECO:0000256" key="1">
    <source>
        <dbReference type="ARBA" id="ARBA00009320"/>
    </source>
</evidence>
<keyword evidence="2" id="KW-0808">Transferase</keyword>
<evidence type="ECO:0000313" key="3">
    <source>
        <dbReference type="Proteomes" id="UP001597296"/>
    </source>
</evidence>
<gene>
    <name evidence="2" type="ORF">ACFSNB_00705</name>
</gene>
<name>A0ABW5C8I2_9PROT</name>
<dbReference type="GO" id="GO:0008483">
    <property type="term" value="F:transaminase activity"/>
    <property type="evidence" value="ECO:0007669"/>
    <property type="project" value="UniProtKB-KW"/>
</dbReference>
<dbReference type="InterPro" id="IPR050571">
    <property type="entry name" value="Class-IV_PLP-Dep_Aminotrnsfr"/>
</dbReference>